<dbReference type="InterPro" id="IPR013880">
    <property type="entry name" value="Yos1"/>
</dbReference>
<keyword evidence="2" id="KW-0813">Transport</keyword>
<feature type="transmembrane region" description="Helical" evidence="8">
    <location>
        <begin position="46"/>
        <end position="74"/>
    </location>
</feature>
<dbReference type="Proteomes" id="UP000650467">
    <property type="component" value="Unassembled WGS sequence"/>
</dbReference>
<keyword evidence="9" id="KW-0732">Signal</keyword>
<evidence type="ECO:0000256" key="9">
    <source>
        <dbReference type="SAM" id="SignalP"/>
    </source>
</evidence>
<dbReference type="PANTHER" id="PTHR15858">
    <property type="entry name" value="IMMEDIATE EARLY RESPONSE 3-INTERACTING PROTEIN 1"/>
    <property type="match status" value="1"/>
</dbReference>
<dbReference type="AlphaFoldDB" id="A0A835SL60"/>
<evidence type="ECO:0000256" key="2">
    <source>
        <dbReference type="ARBA" id="ARBA00022448"/>
    </source>
</evidence>
<evidence type="ECO:0000313" key="11">
    <source>
        <dbReference type="Proteomes" id="UP000650467"/>
    </source>
</evidence>
<evidence type="ECO:0008006" key="12">
    <source>
        <dbReference type="Google" id="ProtNLM"/>
    </source>
</evidence>
<dbReference type="GO" id="GO:0005789">
    <property type="term" value="C:endoplasmic reticulum membrane"/>
    <property type="evidence" value="ECO:0007669"/>
    <property type="project" value="TreeGrafter"/>
</dbReference>
<evidence type="ECO:0000256" key="1">
    <source>
        <dbReference type="ARBA" id="ARBA00004370"/>
    </source>
</evidence>
<feature type="chain" id="PRO_5032795079" description="Yos1-like protein" evidence="9">
    <location>
        <begin position="20"/>
        <end position="75"/>
    </location>
</feature>
<comment type="subcellular location">
    <subcellularLocation>
        <location evidence="1">Membrane</location>
    </subcellularLocation>
</comment>
<keyword evidence="6 8" id="KW-0472">Membrane</keyword>
<keyword evidence="11" id="KW-1185">Reference proteome</keyword>
<dbReference type="EMBL" id="JAEHOC010000032">
    <property type="protein sequence ID" value="KAG2429024.1"/>
    <property type="molecule type" value="Genomic_DNA"/>
</dbReference>
<evidence type="ECO:0000256" key="6">
    <source>
        <dbReference type="ARBA" id="ARBA00023136"/>
    </source>
</evidence>
<keyword evidence="5 8" id="KW-1133">Transmembrane helix</keyword>
<keyword evidence="4" id="KW-0653">Protein transport</keyword>
<dbReference type="PANTHER" id="PTHR15858:SF0">
    <property type="entry name" value="IMMEDIATE EARLY RESPONSE 3-INTERACTING PROTEIN 1"/>
    <property type="match status" value="1"/>
</dbReference>
<keyword evidence="3 8" id="KW-0812">Transmembrane</keyword>
<comment type="similarity">
    <text evidence="7">Belongs to the YOS1 family.</text>
</comment>
<evidence type="ECO:0000256" key="4">
    <source>
        <dbReference type="ARBA" id="ARBA00022927"/>
    </source>
</evidence>
<name>A0A835SL60_CHLIN</name>
<dbReference type="GO" id="GO:0015031">
    <property type="term" value="P:protein transport"/>
    <property type="evidence" value="ECO:0007669"/>
    <property type="project" value="UniProtKB-KW"/>
</dbReference>
<gene>
    <name evidence="10" type="ORF">HXX76_011266</name>
</gene>
<sequence>MSLWTLLQAVLLVLNGVAILNNERFLEKRGFGFSQMRESNSLKMSIIGGIHAVHYFRGVLVPINALVILVKLIFG</sequence>
<feature type="signal peptide" evidence="9">
    <location>
        <begin position="1"/>
        <end position="19"/>
    </location>
</feature>
<dbReference type="OrthoDB" id="15356at2759"/>
<comment type="caution">
    <text evidence="10">The sequence shown here is derived from an EMBL/GenBank/DDBJ whole genome shotgun (WGS) entry which is preliminary data.</text>
</comment>
<evidence type="ECO:0000256" key="7">
    <source>
        <dbReference type="ARBA" id="ARBA00024203"/>
    </source>
</evidence>
<dbReference type="GO" id="GO:0030134">
    <property type="term" value="C:COPII-coated ER to Golgi transport vesicle"/>
    <property type="evidence" value="ECO:0007669"/>
    <property type="project" value="TreeGrafter"/>
</dbReference>
<proteinExistence type="inferred from homology"/>
<evidence type="ECO:0000256" key="5">
    <source>
        <dbReference type="ARBA" id="ARBA00022989"/>
    </source>
</evidence>
<protein>
    <recommendedName>
        <fullName evidence="12">Yos1-like protein</fullName>
    </recommendedName>
</protein>
<accession>A0A835SL60</accession>
<evidence type="ECO:0000256" key="8">
    <source>
        <dbReference type="SAM" id="Phobius"/>
    </source>
</evidence>
<evidence type="ECO:0000256" key="3">
    <source>
        <dbReference type="ARBA" id="ARBA00022692"/>
    </source>
</evidence>
<organism evidence="10 11">
    <name type="scientific">Chlamydomonas incerta</name>
    <dbReference type="NCBI Taxonomy" id="51695"/>
    <lineage>
        <taxon>Eukaryota</taxon>
        <taxon>Viridiplantae</taxon>
        <taxon>Chlorophyta</taxon>
        <taxon>core chlorophytes</taxon>
        <taxon>Chlorophyceae</taxon>
        <taxon>CS clade</taxon>
        <taxon>Chlamydomonadales</taxon>
        <taxon>Chlamydomonadaceae</taxon>
        <taxon>Chlamydomonas</taxon>
    </lineage>
</organism>
<dbReference type="GO" id="GO:0006888">
    <property type="term" value="P:endoplasmic reticulum to Golgi vesicle-mediated transport"/>
    <property type="evidence" value="ECO:0007669"/>
    <property type="project" value="TreeGrafter"/>
</dbReference>
<evidence type="ECO:0000313" key="10">
    <source>
        <dbReference type="EMBL" id="KAG2429024.1"/>
    </source>
</evidence>
<dbReference type="Pfam" id="PF08571">
    <property type="entry name" value="Yos1"/>
    <property type="match status" value="1"/>
</dbReference>
<reference evidence="10" key="1">
    <citation type="journal article" date="2020" name="bioRxiv">
        <title>Comparative genomics of Chlamydomonas.</title>
        <authorList>
            <person name="Craig R.J."/>
            <person name="Hasan A.R."/>
            <person name="Ness R.W."/>
            <person name="Keightley P.D."/>
        </authorList>
    </citation>
    <scope>NUCLEOTIDE SEQUENCE</scope>
    <source>
        <strain evidence="10">SAG 7.73</strain>
    </source>
</reference>
<dbReference type="GO" id="GO:0000139">
    <property type="term" value="C:Golgi membrane"/>
    <property type="evidence" value="ECO:0007669"/>
    <property type="project" value="TreeGrafter"/>
</dbReference>